<keyword evidence="3" id="KW-1185">Reference proteome</keyword>
<dbReference type="CDD" id="cd21631">
    <property type="entry name" value="RHH_CopG_NikR-like"/>
    <property type="match status" value="1"/>
</dbReference>
<dbReference type="Pfam" id="PF05534">
    <property type="entry name" value="HicB"/>
    <property type="match status" value="1"/>
</dbReference>
<organism evidence="2 3">
    <name type="scientific">Serpentinimonas maccroryi</name>
    <dbReference type="NCBI Taxonomy" id="1458426"/>
    <lineage>
        <taxon>Bacteria</taxon>
        <taxon>Pseudomonadati</taxon>
        <taxon>Pseudomonadota</taxon>
        <taxon>Betaproteobacteria</taxon>
        <taxon>Burkholderiales</taxon>
        <taxon>Comamonadaceae</taxon>
        <taxon>Serpentinimonas</taxon>
    </lineage>
</organism>
<reference evidence="2 3" key="1">
    <citation type="journal article" date="2014" name="Nat. Commun.">
        <title>Physiological and genomic features of highly alkaliphilic hydrogen-utilizing Betaproteobacteria from a continental serpentinizing site.</title>
        <authorList>
            <person name="Suzuki S."/>
            <person name="Kuenen J.G."/>
            <person name="Schipper K."/>
            <person name="van der Velde S."/>
            <person name="Ishii S."/>
            <person name="Wu A."/>
            <person name="Sorokin D.Y."/>
            <person name="Tenney A."/>
            <person name="Meng X.Y."/>
            <person name="Morrill P.L."/>
            <person name="Kamagata Y."/>
            <person name="Muyzer G."/>
            <person name="Nealson K.H."/>
        </authorList>
    </citation>
    <scope>NUCLEOTIDE SEQUENCE [LARGE SCALE GENOMIC DNA]</scope>
    <source>
        <strain evidence="2 3">B1</strain>
    </source>
</reference>
<dbReference type="Proteomes" id="UP000066014">
    <property type="component" value="Chromosome"/>
</dbReference>
<dbReference type="KEGG" id="cbab:SMCB_1116"/>
<dbReference type="InterPro" id="IPR008651">
    <property type="entry name" value="Uncharacterised_HicB"/>
</dbReference>
<dbReference type="STRING" id="1458426.SMCB_1116"/>
<dbReference type="RefSeq" id="WP_045535677.1">
    <property type="nucleotide sequence ID" value="NZ_AP014569.1"/>
</dbReference>
<evidence type="ECO:0000313" key="3">
    <source>
        <dbReference type="Proteomes" id="UP000066014"/>
    </source>
</evidence>
<evidence type="ECO:0000256" key="1">
    <source>
        <dbReference type="SAM" id="MobiDB-lite"/>
    </source>
</evidence>
<dbReference type="InterPro" id="IPR010985">
    <property type="entry name" value="Ribbon_hlx_hlx"/>
</dbReference>
<accession>A0A060NWV4</accession>
<feature type="compositionally biased region" description="Gly residues" evidence="1">
    <location>
        <begin position="104"/>
        <end position="113"/>
    </location>
</feature>
<dbReference type="OrthoDB" id="7063628at2"/>
<feature type="region of interest" description="Disordered" evidence="1">
    <location>
        <begin position="92"/>
        <end position="113"/>
    </location>
</feature>
<evidence type="ECO:0000313" key="2">
    <source>
        <dbReference type="EMBL" id="BAO83344.1"/>
    </source>
</evidence>
<dbReference type="SUPFAM" id="SSF47598">
    <property type="entry name" value="Ribbon-helix-helix"/>
    <property type="match status" value="1"/>
</dbReference>
<dbReference type="GO" id="GO:0006355">
    <property type="term" value="P:regulation of DNA-templated transcription"/>
    <property type="evidence" value="ECO:0007669"/>
    <property type="project" value="InterPro"/>
</dbReference>
<protein>
    <submittedName>
        <fullName evidence="2">DNA segregation ATPase FtsK/SpoIIIE and related protein</fullName>
    </submittedName>
</protein>
<gene>
    <name evidence="2" type="ORF">SMCB_1116</name>
</gene>
<dbReference type="AlphaFoldDB" id="A0A060NWV4"/>
<dbReference type="HOGENOM" id="CLU_2129214_0_0_4"/>
<name>A0A060NWV4_9BURK</name>
<proteinExistence type="predicted"/>
<dbReference type="EMBL" id="AP014569">
    <property type="protein sequence ID" value="BAO83344.1"/>
    <property type="molecule type" value="Genomic_DNA"/>
</dbReference>
<sequence length="113" mass="11941">MAVSVRLDPLLEKELELAAKRLGVSKSQFIVTALEQALGRKNPYELYLSVQEATPGYALGTDTAQAARLAAAGAAGTGSTSDTIRQMLQQRHQAESQDWLLRKGAGGAEEGAA</sequence>